<dbReference type="EMBL" id="LT629760">
    <property type="protein sequence ID" value="SDT10445.1"/>
    <property type="molecule type" value="Genomic_DNA"/>
</dbReference>
<keyword evidence="3" id="KW-1185">Reference proteome</keyword>
<organism evidence="2 3">
    <name type="scientific">Pseudomonas trivialis</name>
    <dbReference type="NCBI Taxonomy" id="200450"/>
    <lineage>
        <taxon>Bacteria</taxon>
        <taxon>Pseudomonadati</taxon>
        <taxon>Pseudomonadota</taxon>
        <taxon>Gammaproteobacteria</taxon>
        <taxon>Pseudomonadales</taxon>
        <taxon>Pseudomonadaceae</taxon>
        <taxon>Pseudomonas</taxon>
    </lineage>
</organism>
<protein>
    <recommendedName>
        <fullName evidence="4">Filamentous hemagglutinin</fullName>
    </recommendedName>
</protein>
<gene>
    <name evidence="2" type="ORF">SAMN04490205_4774</name>
</gene>
<accession>A0ABY0US79</accession>
<sequence>MNQMSTISMNNVAGFKSDLNANNEAAAQSPKELEKPVNNLGFVPKSNTSQSFDNAESGDRQVTVSADALDKMLEMFELVLKAMRNFLSGWGGSSKLPVDVKSPPVTSVKPDVQMRAGAEGRVLVDVKDADSQTPPANDEPVAKGKLGMQIPPSTDSSVLAAQGTEKDALLNASADGDAQVMVMPDGSTQVNLTPESGKQYRISLAAGVQVKVTSHDGSTTASSIKPRLIIDEAKVDEPSGAALITETRTASQLRAEAKTLAATPSAFKTEAEMKADAEGKVDTVLDAGAQTTTATEAKHEHEHEHEHATAAHKDVELETTAKADSEIKARPGITSPAPAAGRPIFGRFG</sequence>
<evidence type="ECO:0008006" key="4">
    <source>
        <dbReference type="Google" id="ProtNLM"/>
    </source>
</evidence>
<evidence type="ECO:0000256" key="1">
    <source>
        <dbReference type="SAM" id="MobiDB-lite"/>
    </source>
</evidence>
<reference evidence="2 3" key="1">
    <citation type="submission" date="2016-10" db="EMBL/GenBank/DDBJ databases">
        <authorList>
            <person name="Varghese N."/>
            <person name="Submissions S."/>
        </authorList>
    </citation>
    <scope>NUCLEOTIDE SEQUENCE [LARGE SCALE GENOMIC DNA]</scope>
    <source>
        <strain evidence="2 3">BS3111</strain>
    </source>
</reference>
<evidence type="ECO:0000313" key="3">
    <source>
        <dbReference type="Proteomes" id="UP000183126"/>
    </source>
</evidence>
<feature type="compositionally biased region" description="Basic and acidic residues" evidence="1">
    <location>
        <begin position="296"/>
        <end position="329"/>
    </location>
</feature>
<feature type="region of interest" description="Disordered" evidence="1">
    <location>
        <begin position="292"/>
        <end position="349"/>
    </location>
</feature>
<feature type="compositionally biased region" description="Polar residues" evidence="1">
    <location>
        <begin position="45"/>
        <end position="60"/>
    </location>
</feature>
<feature type="region of interest" description="Disordered" evidence="1">
    <location>
        <begin position="21"/>
        <end position="60"/>
    </location>
</feature>
<dbReference type="Proteomes" id="UP000183126">
    <property type="component" value="Chromosome I"/>
</dbReference>
<evidence type="ECO:0000313" key="2">
    <source>
        <dbReference type="EMBL" id="SDT10445.1"/>
    </source>
</evidence>
<dbReference type="RefSeq" id="WP_169793794.1">
    <property type="nucleotide sequence ID" value="NZ_JYLK01000006.1"/>
</dbReference>
<proteinExistence type="predicted"/>
<name>A0ABY0US79_9PSED</name>